<dbReference type="Pfam" id="PF02789">
    <property type="entry name" value="Peptidase_M17_N"/>
    <property type="match status" value="1"/>
</dbReference>
<evidence type="ECO:0000256" key="6">
    <source>
        <dbReference type="ARBA" id="ARBA00022670"/>
    </source>
</evidence>
<dbReference type="InterPro" id="IPR011356">
    <property type="entry name" value="Leucine_aapep/pepB"/>
</dbReference>
<gene>
    <name evidence="9" type="ORF">D9Q98_003250</name>
</gene>
<dbReference type="GO" id="GO:0006508">
    <property type="term" value="P:proteolysis"/>
    <property type="evidence" value="ECO:0007669"/>
    <property type="project" value="UniProtKB-KW"/>
</dbReference>
<evidence type="ECO:0000256" key="3">
    <source>
        <dbReference type="ARBA" id="ARBA00009528"/>
    </source>
</evidence>
<protein>
    <recommendedName>
        <fullName evidence="8">Cytosol aminopeptidase domain-containing protein</fullName>
    </recommendedName>
</protein>
<organism evidence="9 10">
    <name type="scientific">Chlorella vulgaris</name>
    <name type="common">Green alga</name>
    <dbReference type="NCBI Taxonomy" id="3077"/>
    <lineage>
        <taxon>Eukaryota</taxon>
        <taxon>Viridiplantae</taxon>
        <taxon>Chlorophyta</taxon>
        <taxon>core chlorophytes</taxon>
        <taxon>Trebouxiophyceae</taxon>
        <taxon>Chlorellales</taxon>
        <taxon>Chlorellaceae</taxon>
        <taxon>Chlorella clade</taxon>
        <taxon>Chlorella</taxon>
    </lineage>
</organism>
<accession>A0A9D4TTL5</accession>
<dbReference type="SUPFAM" id="SSF52949">
    <property type="entry name" value="Macro domain-like"/>
    <property type="match status" value="1"/>
</dbReference>
<dbReference type="GO" id="GO:0030145">
    <property type="term" value="F:manganese ion binding"/>
    <property type="evidence" value="ECO:0007669"/>
    <property type="project" value="InterPro"/>
</dbReference>
<evidence type="ECO:0000259" key="8">
    <source>
        <dbReference type="PROSITE" id="PS00631"/>
    </source>
</evidence>
<dbReference type="PANTHER" id="PTHR11963">
    <property type="entry name" value="LEUCINE AMINOPEPTIDASE-RELATED"/>
    <property type="match status" value="1"/>
</dbReference>
<dbReference type="GO" id="GO:0005737">
    <property type="term" value="C:cytoplasm"/>
    <property type="evidence" value="ECO:0007669"/>
    <property type="project" value="InterPro"/>
</dbReference>
<keyword evidence="7" id="KW-0378">Hydrolase</keyword>
<evidence type="ECO:0000256" key="1">
    <source>
        <dbReference type="ARBA" id="ARBA00000135"/>
    </source>
</evidence>
<dbReference type="EMBL" id="SIDB01000004">
    <property type="protein sequence ID" value="KAI3433435.1"/>
    <property type="molecule type" value="Genomic_DNA"/>
</dbReference>
<comment type="subunit">
    <text evidence="4">Homohexamer (dimer of homotrimers).</text>
</comment>
<comment type="caution">
    <text evidence="9">The sequence shown here is derived from an EMBL/GenBank/DDBJ whole genome shotgun (WGS) entry which is preliminary data.</text>
</comment>
<dbReference type="InterPro" id="IPR008283">
    <property type="entry name" value="Peptidase_M17_N"/>
</dbReference>
<name>A0A9D4TTL5_CHLVU</name>
<dbReference type="HAMAP" id="MF_00181">
    <property type="entry name" value="Cytosol_peptidase_M17"/>
    <property type="match status" value="1"/>
</dbReference>
<dbReference type="PANTHER" id="PTHR11963:SF23">
    <property type="entry name" value="CYTOSOL AMINOPEPTIDASE"/>
    <property type="match status" value="1"/>
</dbReference>
<dbReference type="PROSITE" id="PS00631">
    <property type="entry name" value="CYTOSOL_AP"/>
    <property type="match status" value="1"/>
</dbReference>
<reference evidence="9" key="2">
    <citation type="submission" date="2020-11" db="EMBL/GenBank/DDBJ databases">
        <authorList>
            <person name="Cecchin M."/>
            <person name="Marcolungo L."/>
            <person name="Rossato M."/>
            <person name="Girolomoni L."/>
            <person name="Cosentino E."/>
            <person name="Cuine S."/>
            <person name="Li-Beisson Y."/>
            <person name="Delledonne M."/>
            <person name="Ballottari M."/>
        </authorList>
    </citation>
    <scope>NUCLEOTIDE SEQUENCE</scope>
    <source>
        <strain evidence="9">211/11P</strain>
        <tissue evidence="9">Whole cell</tissue>
    </source>
</reference>
<dbReference type="InterPro" id="IPR023042">
    <property type="entry name" value="Peptidase_M17_leu_NH2_pept"/>
</dbReference>
<dbReference type="Gene3D" id="3.40.630.10">
    <property type="entry name" value="Zn peptidases"/>
    <property type="match status" value="1"/>
</dbReference>
<keyword evidence="6" id="KW-0645">Protease</keyword>
<evidence type="ECO:0000256" key="4">
    <source>
        <dbReference type="ARBA" id="ARBA00011867"/>
    </source>
</evidence>
<comment type="catalytic activity">
    <reaction evidence="1">
        <text>Release of an N-terminal amino acid, Xaa-|-Yaa-, in which Xaa is preferably Leu, but may be other amino acids including Pro although not Arg or Lys, and Yaa may be Pro. Amino acid amides and methyl esters are also readily hydrolyzed, but rates on arylamides are exceedingly low.</text>
        <dbReference type="EC" id="3.4.11.1"/>
    </reaction>
</comment>
<keyword evidence="10" id="KW-1185">Reference proteome</keyword>
<dbReference type="Gene3D" id="3.40.220.10">
    <property type="entry name" value="Leucine Aminopeptidase, subunit E, domain 1"/>
    <property type="match status" value="1"/>
</dbReference>
<reference evidence="9" key="1">
    <citation type="journal article" date="2019" name="Plant J.">
        <title>Chlorella vulgaris genome assembly and annotation reveals the molecular basis for metabolic acclimation to high light conditions.</title>
        <authorList>
            <person name="Cecchin M."/>
            <person name="Marcolungo L."/>
            <person name="Rossato M."/>
            <person name="Girolomoni L."/>
            <person name="Cosentino E."/>
            <person name="Cuine S."/>
            <person name="Li-Beisson Y."/>
            <person name="Delledonne M."/>
            <person name="Ballottari M."/>
        </authorList>
    </citation>
    <scope>NUCLEOTIDE SEQUENCE</scope>
    <source>
        <strain evidence="9">211/11P</strain>
    </source>
</reference>
<dbReference type="Proteomes" id="UP001055712">
    <property type="component" value="Unassembled WGS sequence"/>
</dbReference>
<proteinExistence type="inferred from homology"/>
<dbReference type="OrthoDB" id="412814at2759"/>
<keyword evidence="5" id="KW-0031">Aminopeptidase</keyword>
<dbReference type="PRINTS" id="PR00481">
    <property type="entry name" value="LAMNOPPTDASE"/>
</dbReference>
<dbReference type="CDD" id="cd00433">
    <property type="entry name" value="Peptidase_M17"/>
    <property type="match status" value="1"/>
</dbReference>
<dbReference type="GO" id="GO:0070006">
    <property type="term" value="F:metalloaminopeptidase activity"/>
    <property type="evidence" value="ECO:0007669"/>
    <property type="project" value="InterPro"/>
</dbReference>
<comment type="catalytic activity">
    <reaction evidence="2">
        <text>Release of N-terminal proline from a peptide.</text>
        <dbReference type="EC" id="3.4.11.5"/>
    </reaction>
</comment>
<dbReference type="NCBIfam" id="NF002076">
    <property type="entry name" value="PRK00913.2-3"/>
    <property type="match status" value="1"/>
</dbReference>
<sequence>MSASRAVILGGKAAQQLLRLPSLAPAAGLSTPAAVARRGLGQAAQRYSGWQGRAFGVSAMAASDEPVTRTYPYAPLGVPLDPKQTEISWSGQSPSSFDGDLLVLGVCEDAFATADEVTSIASEELKSFDAALGGTLTDIVALHDFAGKTGSSQTLRCGGSKGPRYVTLCGLGPANKLKVVVDWGASPLQALGSGAAAAAKAHKAKRVGVAVVGTNFSDDDTAAAAGKVANGFVNGAYESTRFKSKSKDSSVESVALMLGGNEAAAASAVQHGQALALGALLTRYLVEAPPNVCTPSYLADTAAKIAAAAPEVMKLEVLEREDCEALGMGLYLGVAAASAEPPKFIHLTYTPKGEVKKRVAIVGKGLTFDSGGYNIKAGAGSMIEMMKFDMGGSGAALGAAKVLSLLQPEGVEVHFVVASCENMVAGSGLRPGDILVASNGKTVEVNNTDAEGRLTLADALLFAQKQCGAEAIVDIATLTGACMIALGDGMGGMWSPSDELAASLSAASKRAGEKLWRMPLEDSYFEQLKSGCADMKNTGGRLGGSITAALFLKEYVDTDKVQWSHLDIAGPVWRDKDGGATGFGAQLLAEWAMQQGQQ</sequence>
<dbReference type="SUPFAM" id="SSF53187">
    <property type="entry name" value="Zn-dependent exopeptidases"/>
    <property type="match status" value="1"/>
</dbReference>
<evidence type="ECO:0000313" key="10">
    <source>
        <dbReference type="Proteomes" id="UP001055712"/>
    </source>
</evidence>
<dbReference type="InterPro" id="IPR043472">
    <property type="entry name" value="Macro_dom-like"/>
</dbReference>
<comment type="similarity">
    <text evidence="3">Belongs to the peptidase M17 family.</text>
</comment>
<evidence type="ECO:0000256" key="5">
    <source>
        <dbReference type="ARBA" id="ARBA00022438"/>
    </source>
</evidence>
<evidence type="ECO:0000256" key="2">
    <source>
        <dbReference type="ARBA" id="ARBA00001585"/>
    </source>
</evidence>
<dbReference type="Pfam" id="PF00883">
    <property type="entry name" value="Peptidase_M17"/>
    <property type="match status" value="1"/>
</dbReference>
<evidence type="ECO:0000256" key="7">
    <source>
        <dbReference type="ARBA" id="ARBA00022801"/>
    </source>
</evidence>
<evidence type="ECO:0000313" key="9">
    <source>
        <dbReference type="EMBL" id="KAI3433435.1"/>
    </source>
</evidence>
<dbReference type="InterPro" id="IPR000819">
    <property type="entry name" value="Peptidase_M17_C"/>
</dbReference>
<feature type="domain" description="Cytosol aminopeptidase" evidence="8">
    <location>
        <begin position="447"/>
        <end position="454"/>
    </location>
</feature>
<dbReference type="AlphaFoldDB" id="A0A9D4TTL5"/>